<organism evidence="1 2">
    <name type="scientific">Zalaria obscura</name>
    <dbReference type="NCBI Taxonomy" id="2024903"/>
    <lineage>
        <taxon>Eukaryota</taxon>
        <taxon>Fungi</taxon>
        <taxon>Dikarya</taxon>
        <taxon>Ascomycota</taxon>
        <taxon>Pezizomycotina</taxon>
        <taxon>Dothideomycetes</taxon>
        <taxon>Dothideomycetidae</taxon>
        <taxon>Dothideales</taxon>
        <taxon>Zalariaceae</taxon>
        <taxon>Zalaria</taxon>
    </lineage>
</organism>
<dbReference type="EMBL" id="JAMKPW020000016">
    <property type="protein sequence ID" value="KAK8210213.1"/>
    <property type="molecule type" value="Genomic_DNA"/>
</dbReference>
<protein>
    <submittedName>
        <fullName evidence="1">Uncharacterized protein</fullName>
    </submittedName>
</protein>
<reference evidence="1" key="1">
    <citation type="submission" date="2024-02" db="EMBL/GenBank/DDBJ databases">
        <title>Metagenome Assembled Genome of Zalaria obscura JY119.</title>
        <authorList>
            <person name="Vighnesh L."/>
            <person name="Jagadeeshwari U."/>
            <person name="Venkata Ramana C."/>
            <person name="Sasikala C."/>
        </authorList>
    </citation>
    <scope>NUCLEOTIDE SEQUENCE</scope>
    <source>
        <strain evidence="1">JY119</strain>
    </source>
</reference>
<gene>
    <name evidence="1" type="ORF">M8818_003701</name>
</gene>
<keyword evidence="2" id="KW-1185">Reference proteome</keyword>
<comment type="caution">
    <text evidence="1">The sequence shown here is derived from an EMBL/GenBank/DDBJ whole genome shotgun (WGS) entry which is preliminary data.</text>
</comment>
<evidence type="ECO:0000313" key="1">
    <source>
        <dbReference type="EMBL" id="KAK8210213.1"/>
    </source>
</evidence>
<dbReference type="Proteomes" id="UP001320706">
    <property type="component" value="Unassembled WGS sequence"/>
</dbReference>
<sequence>MPPAKTRVAQDDSRSEGSASRITGTNATSGRGKRAPGLQHANSSLKDATIVDDAQNGNGQGSSGLSWATENLSLLQKYRAAHKIDTPTSFGNIRNQFLLTNPGIGRQSPTMARSKAQRKVTKDQLALAVRKNFNAAAVNEIDVMVDLLYKIRNQGARISNPGFLPQASTFLLQYRQSVPNSIGSIKEQIMHMATTYVSTFSR</sequence>
<proteinExistence type="predicted"/>
<accession>A0ACC3SE19</accession>
<name>A0ACC3SE19_9PEZI</name>
<evidence type="ECO:0000313" key="2">
    <source>
        <dbReference type="Proteomes" id="UP001320706"/>
    </source>
</evidence>